<comment type="similarity">
    <text evidence="1">Belongs to the metallo-dependent hydrolases superfamily.</text>
</comment>
<dbReference type="Pfam" id="PF04909">
    <property type="entry name" value="Amidohydro_2"/>
    <property type="match status" value="1"/>
</dbReference>
<evidence type="ECO:0000259" key="2">
    <source>
        <dbReference type="Pfam" id="PF04909"/>
    </source>
</evidence>
<dbReference type="InterPro" id="IPR006680">
    <property type="entry name" value="Amidohydro-rel"/>
</dbReference>
<dbReference type="AlphaFoldDB" id="A0AAI8VUR7"/>
<accession>A0AAI8VUR7</accession>
<proteinExistence type="inferred from homology"/>
<dbReference type="Proteomes" id="UP001296104">
    <property type="component" value="Unassembled WGS sequence"/>
</dbReference>
<protein>
    <submittedName>
        <fullName evidence="3">Unnamed protein product</fullName>
    </submittedName>
</protein>
<feature type="domain" description="Amidohydrolase-related" evidence="2">
    <location>
        <begin position="7"/>
        <end position="350"/>
    </location>
</feature>
<organism evidence="3 4">
    <name type="scientific">Lecanosticta acicola</name>
    <dbReference type="NCBI Taxonomy" id="111012"/>
    <lineage>
        <taxon>Eukaryota</taxon>
        <taxon>Fungi</taxon>
        <taxon>Dikarya</taxon>
        <taxon>Ascomycota</taxon>
        <taxon>Pezizomycotina</taxon>
        <taxon>Dothideomycetes</taxon>
        <taxon>Dothideomycetidae</taxon>
        <taxon>Mycosphaerellales</taxon>
        <taxon>Mycosphaerellaceae</taxon>
        <taxon>Lecanosticta</taxon>
    </lineage>
</organism>
<dbReference type="GO" id="GO:0016787">
    <property type="term" value="F:hydrolase activity"/>
    <property type="evidence" value="ECO:0007669"/>
    <property type="project" value="InterPro"/>
</dbReference>
<comment type="caution">
    <text evidence="3">The sequence shown here is derived from an EMBL/GenBank/DDBJ whole genome shotgun (WGS) entry which is preliminary data.</text>
</comment>
<sequence length="351" mass="39913">MPPQSIIDGHIHLWPESMSNEEGHTWMTPGMLLAKQHILSDYCKASRQEGPSAAEDDVVEGVVYVETDVRYAEPASGDLSTWAKGPLDEIKFLRQIVESEYGERDSRMLLGIVAWAPLNQRTKVLEEWLRLAEETAGLEAWGRFKGFRFLLQAIHDEKEFEALVFSADFIENLKLLGRKGFSFDVGVDQHSGGIWQLEAINKAMKMAHQNVTEDEKVVFILNHLCKPDFRRESKSFFEWRKAITEASRLSGTYMKLSGAFSELPDGVQRTGEIVGLIKPWVKHVLESFGAKRVMFGSDWPVCNVKGPTGEDSWVSWREVVETLLSDMDLGLSGQDMQRIWRDTAKEAYRID</sequence>
<reference evidence="3" key="1">
    <citation type="submission" date="2023-11" db="EMBL/GenBank/DDBJ databases">
        <authorList>
            <person name="Alioto T."/>
            <person name="Alioto T."/>
            <person name="Gomez Garrido J."/>
        </authorList>
    </citation>
    <scope>NUCLEOTIDE SEQUENCE</scope>
</reference>
<evidence type="ECO:0000313" key="3">
    <source>
        <dbReference type="EMBL" id="CAK3752752.1"/>
    </source>
</evidence>
<dbReference type="SUPFAM" id="SSF51556">
    <property type="entry name" value="Metallo-dependent hydrolases"/>
    <property type="match status" value="1"/>
</dbReference>
<dbReference type="PANTHER" id="PTHR43569">
    <property type="entry name" value="AMIDOHYDROLASE"/>
    <property type="match status" value="1"/>
</dbReference>
<dbReference type="PANTHER" id="PTHR43569:SF2">
    <property type="entry name" value="AMIDOHYDROLASE-RELATED DOMAIN-CONTAINING PROTEIN"/>
    <property type="match status" value="1"/>
</dbReference>
<name>A0AAI8VUR7_9PEZI</name>
<dbReference type="Gene3D" id="3.20.20.140">
    <property type="entry name" value="Metal-dependent hydrolases"/>
    <property type="match status" value="1"/>
</dbReference>
<dbReference type="EMBL" id="CAVMBE010000001">
    <property type="protein sequence ID" value="CAK3752752.1"/>
    <property type="molecule type" value="Genomic_DNA"/>
</dbReference>
<keyword evidence="4" id="KW-1185">Reference proteome</keyword>
<evidence type="ECO:0000313" key="4">
    <source>
        <dbReference type="Proteomes" id="UP001296104"/>
    </source>
</evidence>
<evidence type="ECO:0000256" key="1">
    <source>
        <dbReference type="ARBA" id="ARBA00038310"/>
    </source>
</evidence>
<dbReference type="InterPro" id="IPR052350">
    <property type="entry name" value="Metallo-dep_Lactonases"/>
</dbReference>
<dbReference type="InterPro" id="IPR032466">
    <property type="entry name" value="Metal_Hydrolase"/>
</dbReference>
<gene>
    <name evidence="3" type="ORF">LECACI_7A000198</name>
</gene>